<evidence type="ECO:0000313" key="2">
    <source>
        <dbReference type="EMBL" id="CAI9773357.1"/>
    </source>
</evidence>
<dbReference type="InterPro" id="IPR036770">
    <property type="entry name" value="Ankyrin_rpt-contain_sf"/>
</dbReference>
<gene>
    <name evidence="2" type="ORF">FPE_LOCUS20787</name>
</gene>
<proteinExistence type="predicted"/>
<dbReference type="SUPFAM" id="SSF48403">
    <property type="entry name" value="Ankyrin repeat"/>
    <property type="match status" value="1"/>
</dbReference>
<protein>
    <recommendedName>
        <fullName evidence="4">Ankyrin repeat-containing protein</fullName>
    </recommendedName>
</protein>
<dbReference type="InterPro" id="IPR002110">
    <property type="entry name" value="Ankyrin_rpt"/>
</dbReference>
<dbReference type="PANTHER" id="PTHR24177:SF292">
    <property type="entry name" value="ANKYRIN REPEAT FAMILY PROTEIN-RELATED"/>
    <property type="match status" value="1"/>
</dbReference>
<evidence type="ECO:0008006" key="4">
    <source>
        <dbReference type="Google" id="ProtNLM"/>
    </source>
</evidence>
<dbReference type="PANTHER" id="PTHR24177">
    <property type="entry name" value="CASKIN"/>
    <property type="match status" value="1"/>
</dbReference>
<dbReference type="GO" id="GO:0016020">
    <property type="term" value="C:membrane"/>
    <property type="evidence" value="ECO:0007669"/>
    <property type="project" value="TreeGrafter"/>
</dbReference>
<sequence length="426" mass="48907">MKTYESEPELGSNEQSEMSREDSYPPLDTNIYEAQVLQLQNLHNQIEIKVESPISNANKQHFTHHRRKVNSLHRAVLRGDWKAAKTALSLDKNIACIELTERGDNALHIAAAAKQTAFVHNLVEHLTTSELERMNRHGNTAFCFAAVSGVLEIAKVMYEKNKNLPSIRSSIGKTPLEMAILLGNREMVEYLYPITPLEDLNAKENMEILVALIHIDMYDIALNILNCSRIDISTTYVGMALQALARKLLRVHGFRGHRMWERLVRTIACIPYFGRMYSTLQMMRHAHQLVKVLWEHIMTLPDSDIRKLIQESHIFHDAAKLGNVEFLILLTDSYPDLFWEVNKEYHSKFPVALIYRQEKVFDLIYRTGAVKNLITLYKDDEGNNILHLAGKLAPPSRLKIVPGAALQMQRELRWFIHSLIVPSLIE</sequence>
<evidence type="ECO:0000313" key="3">
    <source>
        <dbReference type="Proteomes" id="UP000834106"/>
    </source>
</evidence>
<dbReference type="Proteomes" id="UP000834106">
    <property type="component" value="Chromosome 12"/>
</dbReference>
<dbReference type="Pfam" id="PF12796">
    <property type="entry name" value="Ank_2"/>
    <property type="match status" value="1"/>
</dbReference>
<evidence type="ECO:0000256" key="1">
    <source>
        <dbReference type="SAM" id="MobiDB-lite"/>
    </source>
</evidence>
<reference evidence="2" key="1">
    <citation type="submission" date="2023-05" db="EMBL/GenBank/DDBJ databases">
        <authorList>
            <person name="Huff M."/>
        </authorList>
    </citation>
    <scope>NUCLEOTIDE SEQUENCE</scope>
</reference>
<organism evidence="2 3">
    <name type="scientific">Fraxinus pennsylvanica</name>
    <dbReference type="NCBI Taxonomy" id="56036"/>
    <lineage>
        <taxon>Eukaryota</taxon>
        <taxon>Viridiplantae</taxon>
        <taxon>Streptophyta</taxon>
        <taxon>Embryophyta</taxon>
        <taxon>Tracheophyta</taxon>
        <taxon>Spermatophyta</taxon>
        <taxon>Magnoliopsida</taxon>
        <taxon>eudicotyledons</taxon>
        <taxon>Gunneridae</taxon>
        <taxon>Pentapetalae</taxon>
        <taxon>asterids</taxon>
        <taxon>lamiids</taxon>
        <taxon>Lamiales</taxon>
        <taxon>Oleaceae</taxon>
        <taxon>Oleeae</taxon>
        <taxon>Fraxinus</taxon>
    </lineage>
</organism>
<keyword evidence="3" id="KW-1185">Reference proteome</keyword>
<dbReference type="EMBL" id="OU503047">
    <property type="protein sequence ID" value="CAI9773357.1"/>
    <property type="molecule type" value="Genomic_DNA"/>
</dbReference>
<dbReference type="Gene3D" id="1.25.40.20">
    <property type="entry name" value="Ankyrin repeat-containing domain"/>
    <property type="match status" value="1"/>
</dbReference>
<accession>A0AAD1ZP12</accession>
<name>A0AAD1ZP12_9LAMI</name>
<feature type="region of interest" description="Disordered" evidence="1">
    <location>
        <begin position="1"/>
        <end position="25"/>
    </location>
</feature>
<dbReference type="AlphaFoldDB" id="A0AAD1ZP12"/>
<dbReference type="SMART" id="SM00248">
    <property type="entry name" value="ANK"/>
    <property type="match status" value="5"/>
</dbReference>